<evidence type="ECO:0000313" key="1">
    <source>
        <dbReference type="EMBL" id="MPL81433.1"/>
    </source>
</evidence>
<organism evidence="1">
    <name type="scientific">bioreactor metagenome</name>
    <dbReference type="NCBI Taxonomy" id="1076179"/>
    <lineage>
        <taxon>unclassified sequences</taxon>
        <taxon>metagenomes</taxon>
        <taxon>ecological metagenomes</taxon>
    </lineage>
</organism>
<gene>
    <name evidence="1" type="ORF">SDC9_27353</name>
</gene>
<dbReference type="AlphaFoldDB" id="A0A644URW4"/>
<proteinExistence type="predicted"/>
<dbReference type="EMBL" id="VSSQ01000150">
    <property type="protein sequence ID" value="MPL81433.1"/>
    <property type="molecule type" value="Genomic_DNA"/>
</dbReference>
<comment type="caution">
    <text evidence="1">The sequence shown here is derived from an EMBL/GenBank/DDBJ whole genome shotgun (WGS) entry which is preliminary data.</text>
</comment>
<accession>A0A644URW4</accession>
<reference evidence="1" key="1">
    <citation type="submission" date="2019-08" db="EMBL/GenBank/DDBJ databases">
        <authorList>
            <person name="Kucharzyk K."/>
            <person name="Murdoch R.W."/>
            <person name="Higgins S."/>
            <person name="Loffler F."/>
        </authorList>
    </citation>
    <scope>NUCLEOTIDE SEQUENCE</scope>
</reference>
<protein>
    <submittedName>
        <fullName evidence="1">Uncharacterized protein</fullName>
    </submittedName>
</protein>
<name>A0A644URW4_9ZZZZ</name>
<sequence length="193" mass="21490">MKSKIIILAIFALLFSFKGFSQEQVASHWSDIPSGVYKLVLKGEVRVIIKKDSKRNHYDFGTDVKDYISSGQEKEGSSFVNNGTITISKEDLGSSPQLRLFIKDQIMDVELTDGALLIYESNISQPSMKLKLNNAKLYSTKKLSITNFLLESRQGILDLKKANFKSAVLNITPSSETTISGKVSNQQIHVIAQ</sequence>